<evidence type="ECO:0000313" key="4">
    <source>
        <dbReference type="Proteomes" id="UP001492380"/>
    </source>
</evidence>
<feature type="signal peptide" evidence="2">
    <location>
        <begin position="1"/>
        <end position="19"/>
    </location>
</feature>
<accession>A0ABR1YGN7</accession>
<evidence type="ECO:0000313" key="3">
    <source>
        <dbReference type="EMBL" id="KAK8228812.1"/>
    </source>
</evidence>
<organism evidence="3 4">
    <name type="scientific">Phyllosticta capitalensis</name>
    <dbReference type="NCBI Taxonomy" id="121624"/>
    <lineage>
        <taxon>Eukaryota</taxon>
        <taxon>Fungi</taxon>
        <taxon>Dikarya</taxon>
        <taxon>Ascomycota</taxon>
        <taxon>Pezizomycotina</taxon>
        <taxon>Dothideomycetes</taxon>
        <taxon>Dothideomycetes incertae sedis</taxon>
        <taxon>Botryosphaeriales</taxon>
        <taxon>Phyllostictaceae</taxon>
        <taxon>Phyllosticta</taxon>
    </lineage>
</organism>
<comment type="caution">
    <text evidence="3">The sequence shown here is derived from an EMBL/GenBank/DDBJ whole genome shotgun (WGS) entry which is preliminary data.</text>
</comment>
<name>A0ABR1YGN7_9PEZI</name>
<feature type="compositionally biased region" description="Basic and acidic residues" evidence="1">
    <location>
        <begin position="175"/>
        <end position="191"/>
    </location>
</feature>
<feature type="chain" id="PRO_5047325027" evidence="2">
    <location>
        <begin position="20"/>
        <end position="191"/>
    </location>
</feature>
<protein>
    <submittedName>
        <fullName evidence="3">Uncharacterized protein</fullName>
    </submittedName>
</protein>
<keyword evidence="2" id="KW-0732">Signal</keyword>
<dbReference type="Proteomes" id="UP001492380">
    <property type="component" value="Unassembled WGS sequence"/>
</dbReference>
<gene>
    <name evidence="3" type="ORF">HDK90DRAFT_513083</name>
</gene>
<evidence type="ECO:0000256" key="2">
    <source>
        <dbReference type="SAM" id="SignalP"/>
    </source>
</evidence>
<evidence type="ECO:0000256" key="1">
    <source>
        <dbReference type="SAM" id="MobiDB-lite"/>
    </source>
</evidence>
<keyword evidence="4" id="KW-1185">Reference proteome</keyword>
<reference evidence="3 4" key="1">
    <citation type="submission" date="2024-04" db="EMBL/GenBank/DDBJ databases">
        <title>Phyllosticta paracitricarpa is synonymous to the EU quarantine fungus P. citricarpa based on phylogenomic analyses.</title>
        <authorList>
            <consortium name="Lawrence Berkeley National Laboratory"/>
            <person name="Van Ingen-Buijs V.A."/>
            <person name="Van Westerhoven A.C."/>
            <person name="Haridas S."/>
            <person name="Skiadas P."/>
            <person name="Martin F."/>
            <person name="Groenewald J.Z."/>
            <person name="Crous P.W."/>
            <person name="Seidl M.F."/>
        </authorList>
    </citation>
    <scope>NUCLEOTIDE SEQUENCE [LARGE SCALE GENOMIC DNA]</scope>
    <source>
        <strain evidence="3 4">CBS 123374</strain>
    </source>
</reference>
<proteinExistence type="predicted"/>
<feature type="region of interest" description="Disordered" evidence="1">
    <location>
        <begin position="171"/>
        <end position="191"/>
    </location>
</feature>
<sequence length="191" mass="20667">MRSFTTAAFALLAASTAIAAPAPADGAMDLSNPSFLLYEVSAFYVYWSLGHVIETSFDVKSKDTNALIASCSAKAESSIETPPDGEPLYGKCDNKDPGSNVKFAVGGSPGQNYMLWLNNTMSIPCGPQKEYEAKESFGDKVYDCKSLEQNGNSAKCNQKPGAVIELQMNKYYDGPPRELRPRDAQSGDHRC</sequence>
<dbReference type="EMBL" id="JBBWRZ010000009">
    <property type="protein sequence ID" value="KAK8228812.1"/>
    <property type="molecule type" value="Genomic_DNA"/>
</dbReference>